<organism evidence="2">
    <name type="scientific">Phakopsora pachyrhizi</name>
    <name type="common">Asian soybean rust disease fungus</name>
    <dbReference type="NCBI Taxonomy" id="170000"/>
    <lineage>
        <taxon>Eukaryota</taxon>
        <taxon>Fungi</taxon>
        <taxon>Dikarya</taxon>
        <taxon>Basidiomycota</taxon>
        <taxon>Pucciniomycotina</taxon>
        <taxon>Pucciniomycetes</taxon>
        <taxon>Pucciniales</taxon>
        <taxon>Phakopsoraceae</taxon>
        <taxon>Phakopsora</taxon>
    </lineage>
</organism>
<feature type="signal peptide" evidence="1">
    <location>
        <begin position="1"/>
        <end position="19"/>
    </location>
</feature>
<proteinExistence type="evidence at transcript level"/>
<reference evidence="2" key="1">
    <citation type="submission" date="2015-07" db="EMBL/GenBank/DDBJ databases">
        <title>Elucidating the P. pachyrhizi secretome and potential effectors.</title>
        <authorList>
            <person name="de Carvalho M.C.C.G."/>
            <person name="Nascimento L.C."/>
            <person name="Darben L.M."/>
            <person name="Polizel-Podanosqui A.M."/>
            <person name="Lopes-Caitar V.S."/>
            <person name="Rocha C.S."/>
            <person name="Qi M."/>
            <person name="Carazolle M."/>
            <person name="Kuwahara M.K."/>
            <person name="Pereira G.A.G."/>
            <person name="Abdelnoor R.V."/>
            <person name="Whitham S.A."/>
            <person name="Marcelino-Guimaraes F.C."/>
        </authorList>
    </citation>
    <scope>NUCLEOTIDE SEQUENCE</scope>
</reference>
<feature type="chain" id="PRO_5006589015" evidence="1">
    <location>
        <begin position="20"/>
        <end position="37"/>
    </location>
</feature>
<keyword evidence="1" id="KW-0732">Signal</keyword>
<accession>A0A0S1MJZ4</accession>
<dbReference type="EMBL" id="KT247149">
    <property type="protein sequence ID" value="ALL41238.1"/>
    <property type="molecule type" value="mRNA"/>
</dbReference>
<dbReference type="AlphaFoldDB" id="A0A0S1MJZ4"/>
<evidence type="ECO:0000313" key="2">
    <source>
        <dbReference type="EMBL" id="ALL41238.1"/>
    </source>
</evidence>
<evidence type="ECO:0000256" key="1">
    <source>
        <dbReference type="SAM" id="SignalP"/>
    </source>
</evidence>
<protein>
    <submittedName>
        <fullName evidence="2">Uncharacterized protein</fullName>
    </submittedName>
</protein>
<name>A0A0S1MJZ4_PHAPC</name>
<sequence length="37" mass="4078">MFYLLRLLLLNLEYSSVASQSSCAVHAVLNSVDSFSV</sequence>